<dbReference type="AlphaFoldDB" id="A0A0C9LQ56"/>
<dbReference type="EMBL" id="DF836294">
    <property type="protein sequence ID" value="GAN01240.1"/>
    <property type="molecule type" value="Genomic_DNA"/>
</dbReference>
<accession>A0A0C9LQ56</accession>
<evidence type="ECO:0000256" key="1">
    <source>
        <dbReference type="SAM" id="MobiDB-lite"/>
    </source>
</evidence>
<organism evidence="3">
    <name type="scientific">Mucor ambiguus</name>
    <dbReference type="NCBI Taxonomy" id="91626"/>
    <lineage>
        <taxon>Eukaryota</taxon>
        <taxon>Fungi</taxon>
        <taxon>Fungi incertae sedis</taxon>
        <taxon>Mucoromycota</taxon>
        <taxon>Mucoromycotina</taxon>
        <taxon>Mucoromycetes</taxon>
        <taxon>Mucorales</taxon>
        <taxon>Mucorineae</taxon>
        <taxon>Mucoraceae</taxon>
        <taxon>Mucor</taxon>
    </lineage>
</organism>
<sequence length="477" mass="53533">MNINSTVRVMASYHRDYEQVERKASMATTITTESKSIITTKKSITSTVSSDLRRPSTPLSIAERFMSGNYKPQNTIITKVVDKSSLITAIPLTSTAIADTPINQHTDRFSALVSCAPPSPPPPAAAADDDNDNDAPVLFTLTFDSEPQDVSRLAYQSFTPHPLDNTHTKTRRNTKCNSGCSEMHNNKNNKRKSKANVHKNQHHQHRRHHHRKHSRNNKIDIIKSVANSEDVVPEISEKSKEGIWVSSCCFIQWAGSSKQDPILPLKHRHAKDADRRRRCCCCWGRRAWVMLAFLAVLVVTVLVFFFWPRIPLIRIEGAINTIPTKVTQTQQGGRTSNVAFESTWLLNITMDNRRNFFTTRFNRIHIIAKDAMTGLLIGKGLNNNVEAGIVVYLPGKAISTIQLPISVNYQARDSTDATFSNLMRACHTNTTMASGHHSLSIHFWFTLYLFGLDWLGYKPTLIATPATGGFFCPSVVY</sequence>
<keyword evidence="4" id="KW-1185">Reference proteome</keyword>
<dbReference type="OrthoDB" id="2271567at2759"/>
<evidence type="ECO:0000313" key="4">
    <source>
        <dbReference type="Proteomes" id="UP000053815"/>
    </source>
</evidence>
<dbReference type="Proteomes" id="UP000053815">
    <property type="component" value="Unassembled WGS sequence"/>
</dbReference>
<feature type="region of interest" description="Disordered" evidence="1">
    <location>
        <begin position="161"/>
        <end position="215"/>
    </location>
</feature>
<keyword evidence="2" id="KW-1133">Transmembrane helix</keyword>
<protein>
    <recommendedName>
        <fullName evidence="5">Late embryogenesis abundant protein LEA-2 subgroup domain-containing protein</fullName>
    </recommendedName>
</protein>
<feature type="transmembrane region" description="Helical" evidence="2">
    <location>
        <begin position="287"/>
        <end position="307"/>
    </location>
</feature>
<keyword evidence="2" id="KW-0472">Membrane</keyword>
<gene>
    <name evidence="3" type="ORF">MAM1_0005c00672</name>
</gene>
<evidence type="ECO:0008006" key="5">
    <source>
        <dbReference type="Google" id="ProtNLM"/>
    </source>
</evidence>
<name>A0A0C9LQ56_9FUNG</name>
<reference evidence="3" key="1">
    <citation type="submission" date="2014-09" db="EMBL/GenBank/DDBJ databases">
        <title>Draft genome sequence of an oleaginous Mucoromycotina fungus Mucor ambiguus NBRC6742.</title>
        <authorList>
            <person name="Takeda I."/>
            <person name="Yamane N."/>
            <person name="Morita T."/>
            <person name="Tamano K."/>
            <person name="Machida M."/>
            <person name="Baker S."/>
            <person name="Koike H."/>
        </authorList>
    </citation>
    <scope>NUCLEOTIDE SEQUENCE</scope>
    <source>
        <strain evidence="3">NBRC 6742</strain>
    </source>
</reference>
<feature type="compositionally biased region" description="Basic residues" evidence="1">
    <location>
        <begin position="187"/>
        <end position="215"/>
    </location>
</feature>
<keyword evidence="2" id="KW-0812">Transmembrane</keyword>
<evidence type="ECO:0000313" key="3">
    <source>
        <dbReference type="EMBL" id="GAN01240.1"/>
    </source>
</evidence>
<proteinExistence type="predicted"/>
<evidence type="ECO:0000256" key="2">
    <source>
        <dbReference type="SAM" id="Phobius"/>
    </source>
</evidence>